<reference evidence="2" key="1">
    <citation type="submission" date="2022-01" db="EMBL/GenBank/DDBJ databases">
        <authorList>
            <person name="King R."/>
        </authorList>
    </citation>
    <scope>NUCLEOTIDE SEQUENCE</scope>
</reference>
<feature type="compositionally biased region" description="Polar residues" evidence="1">
    <location>
        <begin position="752"/>
        <end position="762"/>
    </location>
</feature>
<keyword evidence="3" id="KW-1185">Reference proteome</keyword>
<proteinExistence type="predicted"/>
<feature type="region of interest" description="Disordered" evidence="1">
    <location>
        <begin position="655"/>
        <end position="778"/>
    </location>
</feature>
<dbReference type="AlphaFoldDB" id="A0A9P0HPC3"/>
<evidence type="ECO:0000313" key="2">
    <source>
        <dbReference type="EMBL" id="CAH1405051.1"/>
    </source>
</evidence>
<feature type="compositionally biased region" description="Basic and acidic residues" evidence="1">
    <location>
        <begin position="420"/>
        <end position="444"/>
    </location>
</feature>
<feature type="compositionally biased region" description="Polar residues" evidence="1">
    <location>
        <begin position="810"/>
        <end position="820"/>
    </location>
</feature>
<feature type="compositionally biased region" description="Basic and acidic residues" evidence="1">
    <location>
        <begin position="846"/>
        <end position="862"/>
    </location>
</feature>
<evidence type="ECO:0000256" key="1">
    <source>
        <dbReference type="SAM" id="MobiDB-lite"/>
    </source>
</evidence>
<accession>A0A9P0HPC3</accession>
<organism evidence="2 3">
    <name type="scientific">Nezara viridula</name>
    <name type="common">Southern green stink bug</name>
    <name type="synonym">Cimex viridulus</name>
    <dbReference type="NCBI Taxonomy" id="85310"/>
    <lineage>
        <taxon>Eukaryota</taxon>
        <taxon>Metazoa</taxon>
        <taxon>Ecdysozoa</taxon>
        <taxon>Arthropoda</taxon>
        <taxon>Hexapoda</taxon>
        <taxon>Insecta</taxon>
        <taxon>Pterygota</taxon>
        <taxon>Neoptera</taxon>
        <taxon>Paraneoptera</taxon>
        <taxon>Hemiptera</taxon>
        <taxon>Heteroptera</taxon>
        <taxon>Panheteroptera</taxon>
        <taxon>Pentatomomorpha</taxon>
        <taxon>Pentatomoidea</taxon>
        <taxon>Pentatomidae</taxon>
        <taxon>Pentatominae</taxon>
        <taxon>Nezara</taxon>
    </lineage>
</organism>
<gene>
    <name evidence="2" type="ORF">NEZAVI_LOCUS13343</name>
</gene>
<dbReference type="EMBL" id="OV725082">
    <property type="protein sequence ID" value="CAH1405051.1"/>
    <property type="molecule type" value="Genomic_DNA"/>
</dbReference>
<protein>
    <submittedName>
        <fullName evidence="2">Uncharacterized protein</fullName>
    </submittedName>
</protein>
<dbReference type="Proteomes" id="UP001152798">
    <property type="component" value="Chromosome 6"/>
</dbReference>
<feature type="compositionally biased region" description="Basic and acidic residues" evidence="1">
    <location>
        <begin position="663"/>
        <end position="675"/>
    </location>
</feature>
<feature type="compositionally biased region" description="Low complexity" evidence="1">
    <location>
        <begin position="825"/>
        <end position="843"/>
    </location>
</feature>
<name>A0A9P0HPC3_NEZVI</name>
<feature type="compositionally biased region" description="Basic and acidic residues" evidence="1">
    <location>
        <begin position="719"/>
        <end position="745"/>
    </location>
</feature>
<feature type="region of interest" description="Disordered" evidence="1">
    <location>
        <begin position="411"/>
        <end position="447"/>
    </location>
</feature>
<feature type="region of interest" description="Disordered" evidence="1">
    <location>
        <begin position="810"/>
        <end position="913"/>
    </location>
</feature>
<feature type="region of interest" description="Disordered" evidence="1">
    <location>
        <begin position="219"/>
        <end position="291"/>
    </location>
</feature>
<feature type="compositionally biased region" description="Basic and acidic residues" evidence="1">
    <location>
        <begin position="879"/>
        <end position="907"/>
    </location>
</feature>
<sequence>MIRTYMQQNSEWFANSDPFSYLGDMESEIAELRTLTKVTQLRKQIECREEGAWMVVKDIPDDKAPSGVRKVTSYGMTKRSVTRSVSSNVDFSKTFGDEMSAEPLVQLADEESDQDLKPCTVQITEVFDEPLRRDIPEFDRQVLPEKPMNKKTSVVTLGKGNLVLIDPEEDESNFHVTGISKGKVADVVNTLEKSNEKKVKKVGFCKTEVHFAPDSGKINIVETDEKPPPTQVFRKKKRNRGSRSRGGNNLPKHYFGDMDDFGEDSNQSNESDKEDSNSSFHNPHDVTVLSAVREKLPTFERTIKSEGKDIKYRHSSPEKHDFDLEKIESEGKEFLKKVKQPSFRDKFLKETSHIPEKLQSENHSNVNDLVKNLDKHPRLKDNLYIYGSKGYSSQEKELLKSHYKLSDDDYASLSNLKSPSRKDSDFYHNRKEVKKSDVPYKEEESSQNLRYTELLKFSSPSEESAEKYPNNEKNVPEVRNIPIIQTDGVSETDYIKPKRNSISDIVLDISRVSRVPLDQDVKSSISFLGNVSPKLQNLIQNSVEHEFQLRQKQILQKRSAEEKKQVKGTQCNDRVKSSVTLNSAPKNDSDEIVVSKKEPKLKPVKIVTQVHLGPETETKHEFQLKREEITKNLFNEPIYDNKDFKLKESSYLLNEEPVPAPRGKKESQLKKDESKVVPPKPKPRTVTSISVEKSRTSKTPTTRVASRTDSSLSSKRVRSKESISKSRESDRVHSRPSVSKDEGKSRKLHTQAAKSETVSSRSARVVKVTPEVKGKKVTREPLRSFEKVSNGWVGHIVPLKQEGVTVTTKVYSSRTGTQGSHGSGSRKTTQTSSTVKTSHSLSSRLDNSRESKQFSLSKEHLSSAKLVKQVSPRRGSNARKVERKVDSRIGIDSYRPRTRQESERSDDSVIQADEEVRAYMFDGHKNKVY</sequence>
<evidence type="ECO:0000313" key="3">
    <source>
        <dbReference type="Proteomes" id="UP001152798"/>
    </source>
</evidence>
<feature type="compositionally biased region" description="Basic residues" evidence="1">
    <location>
        <begin position="233"/>
        <end position="243"/>
    </location>
</feature>
<dbReference type="OrthoDB" id="8197951at2759"/>
<feature type="compositionally biased region" description="Polar residues" evidence="1">
    <location>
        <begin position="685"/>
        <end position="712"/>
    </location>
</feature>